<dbReference type="GO" id="GO:0016567">
    <property type="term" value="P:protein ubiquitination"/>
    <property type="evidence" value="ECO:0007669"/>
    <property type="project" value="TreeGrafter"/>
</dbReference>
<dbReference type="SUPFAM" id="SSF57802">
    <property type="entry name" value="Rubredoxin-like"/>
    <property type="match status" value="1"/>
</dbReference>
<keyword evidence="9" id="KW-0862">Zinc</keyword>
<keyword evidence="7 12" id="KW-0863">Zinc-finger</keyword>
<keyword evidence="10" id="KW-1133">Transmembrane helix</keyword>
<evidence type="ECO:0000313" key="14">
    <source>
        <dbReference type="EMBL" id="OHT16074.1"/>
    </source>
</evidence>
<evidence type="ECO:0000256" key="12">
    <source>
        <dbReference type="PROSITE-ProRule" id="PRU00175"/>
    </source>
</evidence>
<dbReference type="EMBL" id="MLAK01000151">
    <property type="protein sequence ID" value="OHT16074.1"/>
    <property type="molecule type" value="Genomic_DNA"/>
</dbReference>
<organism evidence="14 15">
    <name type="scientific">Tritrichomonas foetus</name>
    <dbReference type="NCBI Taxonomy" id="1144522"/>
    <lineage>
        <taxon>Eukaryota</taxon>
        <taxon>Metamonada</taxon>
        <taxon>Parabasalia</taxon>
        <taxon>Tritrichomonadida</taxon>
        <taxon>Tritrichomonadidae</taxon>
        <taxon>Tritrichomonas</taxon>
    </lineage>
</organism>
<evidence type="ECO:0000256" key="9">
    <source>
        <dbReference type="ARBA" id="ARBA00022833"/>
    </source>
</evidence>
<dbReference type="GO" id="GO:0061630">
    <property type="term" value="F:ubiquitin protein ligase activity"/>
    <property type="evidence" value="ECO:0007669"/>
    <property type="project" value="UniProtKB-EC"/>
</dbReference>
<keyword evidence="4" id="KW-0808">Transferase</keyword>
<name>A0A1J4KY22_9EUKA</name>
<dbReference type="GeneID" id="94848824"/>
<protein>
    <recommendedName>
        <fullName evidence="3">RING-type E3 ubiquitin transferase</fullName>
        <ecNumber evidence="3">2.3.2.27</ecNumber>
    </recommendedName>
</protein>
<keyword evidence="6" id="KW-0479">Metal-binding</keyword>
<dbReference type="VEuPathDB" id="TrichDB:TRFO_42077"/>
<evidence type="ECO:0000256" key="1">
    <source>
        <dbReference type="ARBA" id="ARBA00000900"/>
    </source>
</evidence>
<evidence type="ECO:0000259" key="13">
    <source>
        <dbReference type="PROSITE" id="PS50089"/>
    </source>
</evidence>
<dbReference type="EC" id="2.3.2.27" evidence="3"/>
<evidence type="ECO:0000256" key="11">
    <source>
        <dbReference type="ARBA" id="ARBA00023136"/>
    </source>
</evidence>
<evidence type="ECO:0000256" key="5">
    <source>
        <dbReference type="ARBA" id="ARBA00022692"/>
    </source>
</evidence>
<proteinExistence type="predicted"/>
<keyword evidence="5" id="KW-0812">Transmembrane</keyword>
<dbReference type="PANTHER" id="PTHR45977">
    <property type="entry name" value="TARGET OF ERK KINASE MPK-1"/>
    <property type="match status" value="1"/>
</dbReference>
<feature type="domain" description="RING-type" evidence="13">
    <location>
        <begin position="148"/>
        <end position="190"/>
    </location>
</feature>
<gene>
    <name evidence="14" type="ORF">TRFO_42077</name>
</gene>
<comment type="caution">
    <text evidence="14">The sequence shown here is derived from an EMBL/GenBank/DDBJ whole genome shotgun (WGS) entry which is preliminary data.</text>
</comment>
<dbReference type="Pfam" id="PF13639">
    <property type="entry name" value="zf-RING_2"/>
    <property type="match status" value="1"/>
</dbReference>
<evidence type="ECO:0000256" key="7">
    <source>
        <dbReference type="ARBA" id="ARBA00022771"/>
    </source>
</evidence>
<dbReference type="InterPro" id="IPR013083">
    <property type="entry name" value="Znf_RING/FYVE/PHD"/>
</dbReference>
<evidence type="ECO:0000256" key="8">
    <source>
        <dbReference type="ARBA" id="ARBA00022786"/>
    </source>
</evidence>
<dbReference type="GO" id="GO:0016020">
    <property type="term" value="C:membrane"/>
    <property type="evidence" value="ECO:0007669"/>
    <property type="project" value="UniProtKB-SubCell"/>
</dbReference>
<evidence type="ECO:0000313" key="15">
    <source>
        <dbReference type="Proteomes" id="UP000179807"/>
    </source>
</evidence>
<evidence type="ECO:0000256" key="2">
    <source>
        <dbReference type="ARBA" id="ARBA00004141"/>
    </source>
</evidence>
<reference evidence="14" key="1">
    <citation type="submission" date="2016-10" db="EMBL/GenBank/DDBJ databases">
        <authorList>
            <person name="Benchimol M."/>
            <person name="Almeida L.G."/>
            <person name="Vasconcelos A.T."/>
            <person name="Perreira-Neves A."/>
            <person name="Rosa I.A."/>
            <person name="Tasca T."/>
            <person name="Bogo M.R."/>
            <person name="de Souza W."/>
        </authorList>
    </citation>
    <scope>NUCLEOTIDE SEQUENCE [LARGE SCALE GENOMIC DNA]</scope>
    <source>
        <strain evidence="14">K</strain>
    </source>
</reference>
<evidence type="ECO:0000256" key="4">
    <source>
        <dbReference type="ARBA" id="ARBA00022679"/>
    </source>
</evidence>
<evidence type="ECO:0000256" key="3">
    <source>
        <dbReference type="ARBA" id="ARBA00012483"/>
    </source>
</evidence>
<evidence type="ECO:0000256" key="6">
    <source>
        <dbReference type="ARBA" id="ARBA00022723"/>
    </source>
</evidence>
<dbReference type="PROSITE" id="PS50089">
    <property type="entry name" value="ZF_RING_2"/>
    <property type="match status" value="1"/>
</dbReference>
<accession>A0A1J4KY22</accession>
<dbReference type="PANTHER" id="PTHR45977:SF4">
    <property type="entry name" value="RING-TYPE DOMAIN-CONTAINING PROTEIN"/>
    <property type="match status" value="1"/>
</dbReference>
<dbReference type="SMART" id="SM00184">
    <property type="entry name" value="RING"/>
    <property type="match status" value="1"/>
</dbReference>
<dbReference type="Proteomes" id="UP000179807">
    <property type="component" value="Unassembled WGS sequence"/>
</dbReference>
<evidence type="ECO:0000256" key="10">
    <source>
        <dbReference type="ARBA" id="ARBA00022989"/>
    </source>
</evidence>
<comment type="catalytic activity">
    <reaction evidence="1">
        <text>S-ubiquitinyl-[E2 ubiquitin-conjugating enzyme]-L-cysteine + [acceptor protein]-L-lysine = [E2 ubiquitin-conjugating enzyme]-L-cysteine + N(6)-ubiquitinyl-[acceptor protein]-L-lysine.</text>
        <dbReference type="EC" id="2.3.2.27"/>
    </reaction>
</comment>
<dbReference type="CDD" id="cd16454">
    <property type="entry name" value="RING-H2_PA-TM-RING"/>
    <property type="match status" value="1"/>
</dbReference>
<dbReference type="SUPFAM" id="SSF57850">
    <property type="entry name" value="RING/U-box"/>
    <property type="match status" value="1"/>
</dbReference>
<sequence length="211" mass="24619">MFIHIEIDIFQQMKRWVCRNCESAWKDNTPEKCPYCSSFMVMPSASNSTHIQRCINETRCLVRMTDAMLQRINRPQSPTFVRAARDVLSITNSFKRLGVTMEDEPELLDPVYRLMAEEEHYQASQPLTPTGFDHRRVNVNEQKDGLVCPICYESFKAGEPVCELPCKHVFHDSCVRSWFQHEASTCPMCRSSLKDQLVENLPVRNFEFLFQ</sequence>
<keyword evidence="15" id="KW-1185">Reference proteome</keyword>
<dbReference type="GO" id="GO:0006511">
    <property type="term" value="P:ubiquitin-dependent protein catabolic process"/>
    <property type="evidence" value="ECO:0007669"/>
    <property type="project" value="TreeGrafter"/>
</dbReference>
<keyword evidence="8" id="KW-0833">Ubl conjugation pathway</keyword>
<dbReference type="InterPro" id="IPR001841">
    <property type="entry name" value="Znf_RING"/>
</dbReference>
<dbReference type="OrthoDB" id="8062037at2759"/>
<dbReference type="AlphaFoldDB" id="A0A1J4KY22"/>
<dbReference type="Gene3D" id="3.30.40.10">
    <property type="entry name" value="Zinc/RING finger domain, C3HC4 (zinc finger)"/>
    <property type="match status" value="1"/>
</dbReference>
<dbReference type="RefSeq" id="XP_068369210.1">
    <property type="nucleotide sequence ID" value="XM_068514120.1"/>
</dbReference>
<keyword evidence="11" id="KW-0472">Membrane</keyword>
<dbReference type="GO" id="GO:0008270">
    <property type="term" value="F:zinc ion binding"/>
    <property type="evidence" value="ECO:0007669"/>
    <property type="project" value="UniProtKB-KW"/>
</dbReference>
<comment type="subcellular location">
    <subcellularLocation>
        <location evidence="2">Membrane</location>
        <topology evidence="2">Multi-pass membrane protein</topology>
    </subcellularLocation>
</comment>